<accession>A0A7S2SK06</accession>
<organism evidence="2">
    <name type="scientific">Mucochytrium quahogii</name>
    <dbReference type="NCBI Taxonomy" id="96639"/>
    <lineage>
        <taxon>Eukaryota</taxon>
        <taxon>Sar</taxon>
        <taxon>Stramenopiles</taxon>
        <taxon>Bigyra</taxon>
        <taxon>Labyrinthulomycetes</taxon>
        <taxon>Thraustochytrida</taxon>
        <taxon>Thraustochytriidae</taxon>
        <taxon>Mucochytrium</taxon>
    </lineage>
</organism>
<dbReference type="InterPro" id="IPR018750">
    <property type="entry name" value="DUF2306_membrane"/>
</dbReference>
<feature type="transmembrane region" description="Helical" evidence="1">
    <location>
        <begin position="23"/>
        <end position="42"/>
    </location>
</feature>
<protein>
    <submittedName>
        <fullName evidence="2">Uncharacterized protein</fullName>
    </submittedName>
</protein>
<keyword evidence="1" id="KW-0472">Membrane</keyword>
<evidence type="ECO:0000256" key="1">
    <source>
        <dbReference type="SAM" id="Phobius"/>
    </source>
</evidence>
<feature type="transmembrane region" description="Helical" evidence="1">
    <location>
        <begin position="128"/>
        <end position="153"/>
    </location>
</feature>
<keyword evidence="1" id="KW-1133">Transmembrane helix</keyword>
<proteinExistence type="predicted"/>
<dbReference type="AlphaFoldDB" id="A0A7S2SK06"/>
<feature type="transmembrane region" description="Helical" evidence="1">
    <location>
        <begin position="196"/>
        <end position="218"/>
    </location>
</feature>
<reference evidence="2" key="1">
    <citation type="submission" date="2021-01" db="EMBL/GenBank/DDBJ databases">
        <authorList>
            <person name="Corre E."/>
            <person name="Pelletier E."/>
            <person name="Niang G."/>
            <person name="Scheremetjew M."/>
            <person name="Finn R."/>
            <person name="Kale V."/>
            <person name="Holt S."/>
            <person name="Cochrane G."/>
            <person name="Meng A."/>
            <person name="Brown T."/>
            <person name="Cohen L."/>
        </authorList>
    </citation>
    <scope>NUCLEOTIDE SEQUENCE</scope>
    <source>
        <strain evidence="2">NY070348D</strain>
    </source>
</reference>
<keyword evidence="1" id="KW-0812">Transmembrane</keyword>
<name>A0A7S2SK06_9STRA</name>
<feature type="transmembrane region" description="Helical" evidence="1">
    <location>
        <begin position="234"/>
        <end position="252"/>
    </location>
</feature>
<dbReference type="EMBL" id="HBHK01023542">
    <property type="protein sequence ID" value="CAD9702227.1"/>
    <property type="molecule type" value="Transcribed_RNA"/>
</dbReference>
<evidence type="ECO:0000313" key="2">
    <source>
        <dbReference type="EMBL" id="CAD9702227.1"/>
    </source>
</evidence>
<feature type="transmembrane region" description="Helical" evidence="1">
    <location>
        <begin position="87"/>
        <end position="107"/>
    </location>
</feature>
<gene>
    <name evidence="2" type="ORF">QSP1433_LOCUS14855</name>
</gene>
<feature type="transmembrane region" description="Helical" evidence="1">
    <location>
        <begin position="165"/>
        <end position="184"/>
    </location>
</feature>
<dbReference type="Pfam" id="PF10067">
    <property type="entry name" value="DUF2306"/>
    <property type="match status" value="1"/>
</dbReference>
<sequence length="302" mass="34763">MGKSGLDALEARLKDQFFKNDKIWWGLTWVYFGYVVLGGVSWKVHKHVYTGDENKSIVENIKKGQIATFRKRVYAEFFFPSFLRYHITYRFHVLMAGVWLITGVYNLRNQPKFIGVNDGKKLFENRRLHAGLSGYMYAISSILKGATASMMSWYSHSLGFARWPMITYGIYDVVSLLLAIKFILQGNIPDHKRWMVRNFAMGSGSIWVRVMGAIWAAYDLEFMKDNEFYRKMNNVILCGGFTMGPLFGEFWLAKTRQRRDAALAAMVGLSVAVLVAGKAIYEEKKDYDANQYSRAKNRSFAT</sequence>